<comment type="caution">
    <text evidence="1">The sequence shown here is derived from an EMBL/GenBank/DDBJ whole genome shotgun (WGS) entry which is preliminary data.</text>
</comment>
<dbReference type="EMBL" id="QXGE01011145">
    <property type="protein sequence ID" value="KAE9259135.1"/>
    <property type="molecule type" value="Genomic_DNA"/>
</dbReference>
<protein>
    <submittedName>
        <fullName evidence="1">Uncharacterized protein</fullName>
    </submittedName>
</protein>
<name>A0A6A4AP29_9STRA</name>
<dbReference type="AlphaFoldDB" id="A0A6A4AP29"/>
<evidence type="ECO:0000313" key="2">
    <source>
        <dbReference type="Proteomes" id="UP000437068"/>
    </source>
</evidence>
<feature type="non-terminal residue" evidence="1">
    <location>
        <position position="66"/>
    </location>
</feature>
<reference evidence="1 2" key="1">
    <citation type="submission" date="2018-08" db="EMBL/GenBank/DDBJ databases">
        <title>Genomic investigation of the strawberry pathogen Phytophthora fragariae indicates pathogenicity is determined by transcriptional variation in three key races.</title>
        <authorList>
            <person name="Adams T.M."/>
            <person name="Armitage A.D."/>
            <person name="Sobczyk M.K."/>
            <person name="Bates H.J."/>
            <person name="Dunwell J.M."/>
            <person name="Nellist C.F."/>
            <person name="Harrison R.J."/>
        </authorList>
    </citation>
    <scope>NUCLEOTIDE SEQUENCE [LARGE SCALE GENOMIC DNA]</scope>
    <source>
        <strain evidence="1 2">A4</strain>
    </source>
</reference>
<organism evidence="1 2">
    <name type="scientific">Phytophthora fragariae</name>
    <dbReference type="NCBI Taxonomy" id="53985"/>
    <lineage>
        <taxon>Eukaryota</taxon>
        <taxon>Sar</taxon>
        <taxon>Stramenopiles</taxon>
        <taxon>Oomycota</taxon>
        <taxon>Peronosporomycetes</taxon>
        <taxon>Peronosporales</taxon>
        <taxon>Peronosporaceae</taxon>
        <taxon>Phytophthora</taxon>
    </lineage>
</organism>
<sequence>MHWKPFLPLLVPPHKLSGAEVQRRERHAQQQQRALGHAELLKLALGPVAQHGLGHVLGLAQTHAEL</sequence>
<gene>
    <name evidence="1" type="ORF">PF001_g33132</name>
</gene>
<proteinExistence type="predicted"/>
<dbReference type="Proteomes" id="UP000437068">
    <property type="component" value="Unassembled WGS sequence"/>
</dbReference>
<evidence type="ECO:0000313" key="1">
    <source>
        <dbReference type="EMBL" id="KAE9259135.1"/>
    </source>
</evidence>
<accession>A0A6A4AP29</accession>